<name>A0A1Q5Q2W9_9ACTO</name>
<dbReference type="EMBL" id="MQVR01000031">
    <property type="protein sequence ID" value="OKL53990.1"/>
    <property type="molecule type" value="Genomic_DNA"/>
</dbReference>
<dbReference type="GO" id="GO:0005737">
    <property type="term" value="C:cytoplasm"/>
    <property type="evidence" value="ECO:0007669"/>
    <property type="project" value="UniProtKB-SubCell"/>
</dbReference>
<dbReference type="Pfam" id="PF04472">
    <property type="entry name" value="SepF"/>
    <property type="match status" value="1"/>
</dbReference>
<keyword evidence="1 5" id="KW-0132">Cell division</keyword>
<dbReference type="STRING" id="208480.SAMN02910418_01616"/>
<dbReference type="GO" id="GO:0000917">
    <property type="term" value="P:division septum assembly"/>
    <property type="evidence" value="ECO:0007669"/>
    <property type="project" value="UniProtKB-KW"/>
</dbReference>
<dbReference type="AlphaFoldDB" id="A0A1Q5Q2W9"/>
<dbReference type="Proteomes" id="UP000185628">
    <property type="component" value="Unassembled WGS sequence"/>
</dbReference>
<dbReference type="InterPro" id="IPR007561">
    <property type="entry name" value="Cell_div_SepF/SepF-rel"/>
</dbReference>
<evidence type="ECO:0000256" key="5">
    <source>
        <dbReference type="HAMAP-Rule" id="MF_01197"/>
    </source>
</evidence>
<dbReference type="PANTHER" id="PTHR35798">
    <property type="entry name" value="CELL DIVISION PROTEIN SEPF"/>
    <property type="match status" value="1"/>
</dbReference>
<comment type="similarity">
    <text evidence="5">Belongs to the SepF family.</text>
</comment>
<evidence type="ECO:0000256" key="1">
    <source>
        <dbReference type="ARBA" id="ARBA00022618"/>
    </source>
</evidence>
<comment type="function">
    <text evidence="4 5">Cell division protein that is part of the divisome complex and is recruited early to the Z-ring. Probably stimulates Z-ring formation, perhaps through the cross-linking of FtsZ protofilaments. Its function overlaps with FtsA.</text>
</comment>
<dbReference type="HAMAP" id="MF_01197">
    <property type="entry name" value="SepF"/>
    <property type="match status" value="1"/>
</dbReference>
<proteinExistence type="inferred from homology"/>
<evidence type="ECO:0000256" key="2">
    <source>
        <dbReference type="ARBA" id="ARBA00023210"/>
    </source>
</evidence>
<dbReference type="Gene3D" id="3.30.110.150">
    <property type="entry name" value="SepF-like protein"/>
    <property type="match status" value="1"/>
</dbReference>
<keyword evidence="2 5" id="KW-0717">Septation</keyword>
<dbReference type="GO" id="GO:0043093">
    <property type="term" value="P:FtsZ-dependent cytokinesis"/>
    <property type="evidence" value="ECO:0007669"/>
    <property type="project" value="UniProtKB-UniRule"/>
</dbReference>
<protein>
    <recommendedName>
        <fullName evidence="5">Cell division protein SepF</fullName>
    </recommendedName>
</protein>
<sequence>MAGILRKSMEFLALSQPEEETEETYDDFTTQLEERVDTSADNTPAAPVTPIHRAASAQGRFDVHEGTAQELSRIVTFHPTAYNEAKVIGTAFREGIPVILNLSSMSEADGKRMLDFCSGLAYGLEGGIEKVTQRVFLLSPATVEVYRDTEDADPAKHLG</sequence>
<accession>A0A1Q5Q2W9</accession>
<reference evidence="7" key="1">
    <citation type="submission" date="2016-12" db="EMBL/GenBank/DDBJ databases">
        <authorList>
            <person name="Meng X."/>
        </authorList>
    </citation>
    <scope>NUCLEOTIDE SEQUENCE [LARGE SCALE GENOMIC DNA]</scope>
    <source>
        <strain evidence="7">DSM 19116</strain>
    </source>
</reference>
<comment type="subcellular location">
    <subcellularLocation>
        <location evidence="5">Cytoplasm</location>
    </subcellularLocation>
    <text evidence="5">Localizes to the division site, in a FtsZ-dependent manner.</text>
</comment>
<evidence type="ECO:0000256" key="3">
    <source>
        <dbReference type="ARBA" id="ARBA00023306"/>
    </source>
</evidence>
<organism evidence="6 7">
    <name type="scientific">Bowdeniella nasicola</name>
    <dbReference type="NCBI Taxonomy" id="208480"/>
    <lineage>
        <taxon>Bacteria</taxon>
        <taxon>Bacillati</taxon>
        <taxon>Actinomycetota</taxon>
        <taxon>Actinomycetes</taxon>
        <taxon>Actinomycetales</taxon>
        <taxon>Actinomycetaceae</taxon>
        <taxon>Bowdeniella</taxon>
    </lineage>
</organism>
<evidence type="ECO:0000313" key="6">
    <source>
        <dbReference type="EMBL" id="OKL53990.1"/>
    </source>
</evidence>
<keyword evidence="7" id="KW-1185">Reference proteome</keyword>
<evidence type="ECO:0000313" key="7">
    <source>
        <dbReference type="Proteomes" id="UP000185628"/>
    </source>
</evidence>
<dbReference type="OrthoDB" id="3731101at2"/>
<dbReference type="PANTHER" id="PTHR35798:SF1">
    <property type="entry name" value="CELL DIVISION PROTEIN SEPF"/>
    <property type="match status" value="1"/>
</dbReference>
<comment type="caution">
    <text evidence="6">The sequence shown here is derived from an EMBL/GenBank/DDBJ whole genome shotgun (WGS) entry which is preliminary data.</text>
</comment>
<comment type="subunit">
    <text evidence="5">Homodimer. Interacts with FtsZ.</text>
</comment>
<dbReference type="InterPro" id="IPR023052">
    <property type="entry name" value="Cell_div_SepF"/>
</dbReference>
<keyword evidence="3 5" id="KW-0131">Cell cycle</keyword>
<gene>
    <name evidence="5" type="primary">sepF</name>
    <name evidence="6" type="ORF">BSZ39_06455</name>
</gene>
<dbReference type="RefSeq" id="WP_073716555.1">
    <property type="nucleotide sequence ID" value="NZ_MQVR01000031.1"/>
</dbReference>
<keyword evidence="5" id="KW-0963">Cytoplasm</keyword>
<evidence type="ECO:0000256" key="4">
    <source>
        <dbReference type="ARBA" id="ARBA00044936"/>
    </source>
</evidence>
<dbReference type="InterPro" id="IPR038594">
    <property type="entry name" value="SepF-like_sf"/>
</dbReference>